<dbReference type="SMART" id="SM00530">
    <property type="entry name" value="HTH_XRE"/>
    <property type="match status" value="1"/>
</dbReference>
<dbReference type="Gene3D" id="1.10.260.40">
    <property type="entry name" value="lambda repressor-like DNA-binding domains"/>
    <property type="match status" value="1"/>
</dbReference>
<dbReference type="GO" id="GO:0005829">
    <property type="term" value="C:cytosol"/>
    <property type="evidence" value="ECO:0007669"/>
    <property type="project" value="TreeGrafter"/>
</dbReference>
<keyword evidence="6" id="KW-1185">Reference proteome</keyword>
<accession>A0A0E9MP59</accession>
<dbReference type="InterPro" id="IPR010982">
    <property type="entry name" value="Lambda_DNA-bd_dom_sf"/>
</dbReference>
<dbReference type="GO" id="GO:0003700">
    <property type="term" value="F:DNA-binding transcription factor activity"/>
    <property type="evidence" value="ECO:0007669"/>
    <property type="project" value="TreeGrafter"/>
</dbReference>
<reference evidence="5 6" key="1">
    <citation type="submission" date="2015-04" db="EMBL/GenBank/DDBJ databases">
        <title>Whole genome shotgun sequence of Sphingomonas changbaiensis NBRC 104936.</title>
        <authorList>
            <person name="Katano-Makiyama Y."/>
            <person name="Hosoyama A."/>
            <person name="Hashimoto M."/>
            <person name="Noguchi M."/>
            <person name="Tsuchikane K."/>
            <person name="Ohji S."/>
            <person name="Yamazoe A."/>
            <person name="Ichikawa N."/>
            <person name="Kimura A."/>
            <person name="Fujita N."/>
        </authorList>
    </citation>
    <scope>NUCLEOTIDE SEQUENCE [LARGE SCALE GENOMIC DNA]</scope>
    <source>
        <strain evidence="5 6">NBRC 104936</strain>
    </source>
</reference>
<dbReference type="PANTHER" id="PTHR46797:SF23">
    <property type="entry name" value="HTH-TYPE TRANSCRIPTIONAL REGULATOR SUTR"/>
    <property type="match status" value="1"/>
</dbReference>
<evidence type="ECO:0000313" key="5">
    <source>
        <dbReference type="EMBL" id="GAO39221.1"/>
    </source>
</evidence>
<name>A0A0E9MP59_9SPHN</name>
<keyword evidence="1" id="KW-0805">Transcription regulation</keyword>
<dbReference type="InterPro" id="IPR050807">
    <property type="entry name" value="TransReg_Diox_bact_type"/>
</dbReference>
<evidence type="ECO:0000313" key="6">
    <source>
        <dbReference type="Proteomes" id="UP000033202"/>
    </source>
</evidence>
<sequence>MDVCRRLGRNIRALRERTGLSQEAFADHVGLHRTYISDLERGTRNPTVRVVEKIALALGTEAGSLLD</sequence>
<gene>
    <name evidence="5" type="ORF">SCH01S_28_00800</name>
</gene>
<proteinExistence type="predicted"/>
<keyword evidence="3" id="KW-0804">Transcription</keyword>
<dbReference type="InterPro" id="IPR001387">
    <property type="entry name" value="Cro/C1-type_HTH"/>
</dbReference>
<dbReference type="PROSITE" id="PS50943">
    <property type="entry name" value="HTH_CROC1"/>
    <property type="match status" value="1"/>
</dbReference>
<dbReference type="SUPFAM" id="SSF47413">
    <property type="entry name" value="lambda repressor-like DNA-binding domains"/>
    <property type="match status" value="1"/>
</dbReference>
<dbReference type="CDD" id="cd00093">
    <property type="entry name" value="HTH_XRE"/>
    <property type="match status" value="1"/>
</dbReference>
<dbReference type="Proteomes" id="UP000033202">
    <property type="component" value="Unassembled WGS sequence"/>
</dbReference>
<evidence type="ECO:0000259" key="4">
    <source>
        <dbReference type="PROSITE" id="PS50943"/>
    </source>
</evidence>
<dbReference type="GO" id="GO:0003677">
    <property type="term" value="F:DNA binding"/>
    <property type="evidence" value="ECO:0007669"/>
    <property type="project" value="UniProtKB-KW"/>
</dbReference>
<feature type="domain" description="HTH cro/C1-type" evidence="4">
    <location>
        <begin position="11"/>
        <end position="65"/>
    </location>
</feature>
<dbReference type="EMBL" id="BBWU01000028">
    <property type="protein sequence ID" value="GAO39221.1"/>
    <property type="molecule type" value="Genomic_DNA"/>
</dbReference>
<keyword evidence="2" id="KW-0238">DNA-binding</keyword>
<dbReference type="Pfam" id="PF01381">
    <property type="entry name" value="HTH_3"/>
    <property type="match status" value="1"/>
</dbReference>
<dbReference type="RefSeq" id="WP_084689441.1">
    <property type="nucleotide sequence ID" value="NZ_BBWU01000028.1"/>
</dbReference>
<evidence type="ECO:0000256" key="2">
    <source>
        <dbReference type="ARBA" id="ARBA00023125"/>
    </source>
</evidence>
<evidence type="ECO:0000256" key="1">
    <source>
        <dbReference type="ARBA" id="ARBA00023015"/>
    </source>
</evidence>
<dbReference type="PANTHER" id="PTHR46797">
    <property type="entry name" value="HTH-TYPE TRANSCRIPTIONAL REGULATOR"/>
    <property type="match status" value="1"/>
</dbReference>
<comment type="caution">
    <text evidence="5">The sequence shown here is derived from an EMBL/GenBank/DDBJ whole genome shotgun (WGS) entry which is preliminary data.</text>
</comment>
<evidence type="ECO:0000256" key="3">
    <source>
        <dbReference type="ARBA" id="ARBA00023163"/>
    </source>
</evidence>
<dbReference type="STRING" id="1219043.SCH01S_28_00800"/>
<dbReference type="AlphaFoldDB" id="A0A0E9MP59"/>
<organism evidence="5 6">
    <name type="scientific">Sphingomonas changbaiensis NBRC 104936</name>
    <dbReference type="NCBI Taxonomy" id="1219043"/>
    <lineage>
        <taxon>Bacteria</taxon>
        <taxon>Pseudomonadati</taxon>
        <taxon>Pseudomonadota</taxon>
        <taxon>Alphaproteobacteria</taxon>
        <taxon>Sphingomonadales</taxon>
        <taxon>Sphingomonadaceae</taxon>
        <taxon>Sphingomonas</taxon>
    </lineage>
</organism>
<dbReference type="OrthoDB" id="9815697at2"/>
<protein>
    <submittedName>
        <fullName evidence="5">Putative regulatory protein</fullName>
    </submittedName>
</protein>